<sequence>MKPNNDKMHRLSYFHGEGEYNYTKEHQTTLTIPTNRQTSGKESLSKDLLSIKTMSYCSRYNSCEAPICPLDILVKKRTYAEGDPECGMARATRHRYWENMPEELKKELPYQGYFQGEFTRLKAARERWESLSEGEKQGVLDRLKDIRNSKKGDGPR</sequence>
<accession>A0A1N5V4E3</accession>
<reference evidence="2 3" key="1">
    <citation type="submission" date="2016-04" db="EMBL/GenBank/DDBJ databases">
        <authorList>
            <person name="Evans L.H."/>
            <person name="Alamgir A."/>
            <person name="Owens N."/>
            <person name="Weber N.D."/>
            <person name="Virtaneva K."/>
            <person name="Barbian K."/>
            <person name="Babar A."/>
            <person name="Rosenke K."/>
        </authorList>
    </citation>
    <scope>NUCLEOTIDE SEQUENCE [LARGE SCALE GENOMIC DNA]</scope>
    <source>
        <strain evidence="3">S5(T) (JCM 30642 \VKM B-2941)</strain>
    </source>
</reference>
<dbReference type="EMBL" id="LT671858">
    <property type="protein sequence ID" value="SIM67519.1"/>
    <property type="molecule type" value="Genomic_DNA"/>
</dbReference>
<organism evidence="2 3">
    <name type="scientific">Cuniculiplasma divulgatum</name>
    <dbReference type="NCBI Taxonomy" id="1673428"/>
    <lineage>
        <taxon>Archaea</taxon>
        <taxon>Methanobacteriati</taxon>
        <taxon>Thermoplasmatota</taxon>
        <taxon>Thermoplasmata</taxon>
        <taxon>Thermoplasmatales</taxon>
        <taxon>Cuniculiplasmataceae</taxon>
        <taxon>Cuniculiplasma</taxon>
    </lineage>
</organism>
<dbReference type="RefSeq" id="WP_148689867.1">
    <property type="nucleotide sequence ID" value="NZ_LT671858.1"/>
</dbReference>
<protein>
    <submittedName>
        <fullName evidence="2">Uncharacterized protein</fullName>
    </submittedName>
</protein>
<evidence type="ECO:0000313" key="3">
    <source>
        <dbReference type="Proteomes" id="UP000195607"/>
    </source>
</evidence>
<dbReference type="AlphaFoldDB" id="A0A1N5V4E3"/>
<evidence type="ECO:0000256" key="1">
    <source>
        <dbReference type="SAM" id="MobiDB-lite"/>
    </source>
</evidence>
<feature type="region of interest" description="Disordered" evidence="1">
    <location>
        <begin position="130"/>
        <end position="156"/>
    </location>
</feature>
<gene>
    <name evidence="2" type="ORF">CSP5_1215</name>
</gene>
<name>A0A1N5V4E3_9ARCH</name>
<proteinExistence type="predicted"/>
<dbReference type="GeneID" id="41588469"/>
<dbReference type="Proteomes" id="UP000195607">
    <property type="component" value="Chromosome I"/>
</dbReference>
<evidence type="ECO:0000313" key="2">
    <source>
        <dbReference type="EMBL" id="SIM67519.1"/>
    </source>
</evidence>